<keyword evidence="7" id="KW-0560">Oxidoreductase</keyword>
<comment type="similarity">
    <text evidence="2 7">Belongs to the cytochrome P450 family.</text>
</comment>
<protein>
    <submittedName>
        <fullName evidence="9">Cytochrome p450</fullName>
    </submittedName>
</protein>
<reference evidence="9 10" key="1">
    <citation type="submission" date="2023-01" db="EMBL/GenBank/DDBJ databases">
        <title>Analysis of 21 Apiospora genomes using comparative genomics revels a genus with tremendous synthesis potential of carbohydrate active enzymes and secondary metabolites.</title>
        <authorList>
            <person name="Sorensen T."/>
        </authorList>
    </citation>
    <scope>NUCLEOTIDE SEQUENCE [LARGE SCALE GENOMIC DNA]</scope>
    <source>
        <strain evidence="9 10">CBS 114990</strain>
    </source>
</reference>
<dbReference type="PROSITE" id="PS00086">
    <property type="entry name" value="CYTOCHROME_P450"/>
    <property type="match status" value="1"/>
</dbReference>
<evidence type="ECO:0000256" key="3">
    <source>
        <dbReference type="ARBA" id="ARBA00022617"/>
    </source>
</evidence>
<keyword evidence="10" id="KW-1185">Reference proteome</keyword>
<dbReference type="PANTHER" id="PTHR24304">
    <property type="entry name" value="CYTOCHROME P450 FAMILY 7"/>
    <property type="match status" value="1"/>
</dbReference>
<dbReference type="InterPro" id="IPR002403">
    <property type="entry name" value="Cyt_P450_E_grp-IV"/>
</dbReference>
<keyword evidence="3 7" id="KW-0349">Heme</keyword>
<keyword evidence="6 7" id="KW-0503">Monooxygenase</keyword>
<comment type="cofactor">
    <cofactor evidence="1">
        <name>heme</name>
        <dbReference type="ChEBI" id="CHEBI:30413"/>
    </cofactor>
</comment>
<evidence type="ECO:0000256" key="4">
    <source>
        <dbReference type="ARBA" id="ARBA00022723"/>
    </source>
</evidence>
<evidence type="ECO:0000256" key="5">
    <source>
        <dbReference type="ARBA" id="ARBA00023004"/>
    </source>
</evidence>
<dbReference type="CDD" id="cd11040">
    <property type="entry name" value="CYP7_CYP8-like"/>
    <property type="match status" value="1"/>
</dbReference>
<dbReference type="InterPro" id="IPR001128">
    <property type="entry name" value="Cyt_P450"/>
</dbReference>
<comment type="caution">
    <text evidence="9">The sequence shown here is derived from an EMBL/GenBank/DDBJ whole genome shotgun (WGS) entry which is preliminary data.</text>
</comment>
<keyword evidence="8" id="KW-0472">Membrane</keyword>
<keyword evidence="5 7" id="KW-0408">Iron</keyword>
<name>A0ABR1V5Z8_9PEZI</name>
<evidence type="ECO:0000256" key="2">
    <source>
        <dbReference type="ARBA" id="ARBA00010617"/>
    </source>
</evidence>
<dbReference type="Gene3D" id="1.10.630.10">
    <property type="entry name" value="Cytochrome P450"/>
    <property type="match status" value="1"/>
</dbReference>
<dbReference type="EMBL" id="JAQQWN010000009">
    <property type="protein sequence ID" value="KAK8066627.1"/>
    <property type="molecule type" value="Genomic_DNA"/>
</dbReference>
<dbReference type="SUPFAM" id="SSF48264">
    <property type="entry name" value="Cytochrome P450"/>
    <property type="match status" value="1"/>
</dbReference>
<evidence type="ECO:0000313" key="10">
    <source>
        <dbReference type="Proteomes" id="UP001433268"/>
    </source>
</evidence>
<evidence type="ECO:0000256" key="7">
    <source>
        <dbReference type="RuleBase" id="RU000461"/>
    </source>
</evidence>
<evidence type="ECO:0000313" key="9">
    <source>
        <dbReference type="EMBL" id="KAK8066627.1"/>
    </source>
</evidence>
<dbReference type="RefSeq" id="XP_066663380.1">
    <property type="nucleotide sequence ID" value="XM_066817688.1"/>
</dbReference>
<dbReference type="InterPro" id="IPR017972">
    <property type="entry name" value="Cyt_P450_CS"/>
</dbReference>
<keyword evidence="4 7" id="KW-0479">Metal-binding</keyword>
<gene>
    <name evidence="9" type="ORF">PG997_013374</name>
</gene>
<keyword evidence="8" id="KW-1133">Transmembrane helix</keyword>
<dbReference type="PANTHER" id="PTHR24304:SF2">
    <property type="entry name" value="24-HYDROXYCHOLESTEROL 7-ALPHA-HYDROXYLASE"/>
    <property type="match status" value="1"/>
</dbReference>
<dbReference type="InterPro" id="IPR036396">
    <property type="entry name" value="Cyt_P450_sf"/>
</dbReference>
<evidence type="ECO:0000256" key="8">
    <source>
        <dbReference type="SAM" id="Phobius"/>
    </source>
</evidence>
<sequence length="534" mass="61017">MDLSDSKLYAAWQSLLALGHTVLSSYVFTVILLLLSWRVWKFTVYPILHPNEPKEFPCWIPVLGHGFPFFHNSSRLLAKASQYFGNNRDPFTITAFGSTFCVITEPSHTTEVYKNTQSLSFEEFIVGLMKYLGLSRHTINAVFHTPLPADKAGFANPKGQPLGHFVRDMHHHQLFPGQNLDLLEEVMVNWFDNHLRLEGLKVLCAPYDTSINPKAVKVPLAKWCSELFTRAGEMAYFGRTLGEVEPNMATTFLEYDDLSWQVLYQYPRVFSSKMHAAMDRIQEIFLRYFEVPRDDRQGDAWFTKAIEEECRALDISNKDMARFMCTVYWVLTRMSVLAPTPAKWPFWLLYHLLHNPSLIPLIRDETASAFHGATITNLDYLHKRCPTLENAWFETLRLSSNSASARVVTEDTVIGSRLVRKGSKILIPYRLLHHNEAVFGAEVERFRPERFNGRAAALTKGPSWRPFGGGKTMCPGHFIAKRETVMFVAMVLQRFDIELDGDATVMELDLGKPVLGLADRKEGQDVSVRLTSRI</sequence>
<dbReference type="GeneID" id="92050748"/>
<dbReference type="Pfam" id="PF00067">
    <property type="entry name" value="p450"/>
    <property type="match status" value="1"/>
</dbReference>
<keyword evidence="8" id="KW-0812">Transmembrane</keyword>
<evidence type="ECO:0000256" key="6">
    <source>
        <dbReference type="ARBA" id="ARBA00023033"/>
    </source>
</evidence>
<accession>A0ABR1V5Z8</accession>
<dbReference type="PRINTS" id="PR00465">
    <property type="entry name" value="EP450IV"/>
</dbReference>
<proteinExistence type="inferred from homology"/>
<dbReference type="Proteomes" id="UP001433268">
    <property type="component" value="Unassembled WGS sequence"/>
</dbReference>
<feature type="transmembrane region" description="Helical" evidence="8">
    <location>
        <begin position="12"/>
        <end position="35"/>
    </location>
</feature>
<evidence type="ECO:0000256" key="1">
    <source>
        <dbReference type="ARBA" id="ARBA00001971"/>
    </source>
</evidence>
<dbReference type="InterPro" id="IPR050529">
    <property type="entry name" value="CYP450_sterol_14alpha_dmase"/>
</dbReference>
<organism evidence="9 10">
    <name type="scientific">Apiospora hydei</name>
    <dbReference type="NCBI Taxonomy" id="1337664"/>
    <lineage>
        <taxon>Eukaryota</taxon>
        <taxon>Fungi</taxon>
        <taxon>Dikarya</taxon>
        <taxon>Ascomycota</taxon>
        <taxon>Pezizomycotina</taxon>
        <taxon>Sordariomycetes</taxon>
        <taxon>Xylariomycetidae</taxon>
        <taxon>Amphisphaeriales</taxon>
        <taxon>Apiosporaceae</taxon>
        <taxon>Apiospora</taxon>
    </lineage>
</organism>